<evidence type="ECO:0000313" key="2">
    <source>
        <dbReference type="Proteomes" id="UP001162836"/>
    </source>
</evidence>
<sequence length="131" mass="14854">MSKNIQSVLEDVPGIKVAYDHEPQKLTTFPAATVFFDGFEQTEGTTRRSTVNLRWTIRLYIALNTSDVKTPQYSIREFIMKTIKQFRTDLSLGGTCLYHTISSGDVFVNLEQNNPMLVAELTLTATNEELM</sequence>
<protein>
    <recommendedName>
        <fullName evidence="3">DUF3168 domain-containing protein</fullName>
    </recommendedName>
</protein>
<comment type="caution">
    <text evidence="1">The sequence shown here is derived from an EMBL/GenBank/DDBJ whole genome shotgun (WGS) entry which is preliminary data.</text>
</comment>
<name>A0ABS8QG04_9BACI</name>
<organism evidence="1 2">
    <name type="scientific">Neobacillus sedimentimangrovi</name>
    <dbReference type="NCBI Taxonomy" id="2699460"/>
    <lineage>
        <taxon>Bacteria</taxon>
        <taxon>Bacillati</taxon>
        <taxon>Bacillota</taxon>
        <taxon>Bacilli</taxon>
        <taxon>Bacillales</taxon>
        <taxon>Bacillaceae</taxon>
        <taxon>Neobacillus</taxon>
    </lineage>
</organism>
<evidence type="ECO:0000313" key="1">
    <source>
        <dbReference type="EMBL" id="MCD4838168.1"/>
    </source>
</evidence>
<gene>
    <name evidence="1" type="ORF">LRS37_04635</name>
</gene>
<dbReference type="EMBL" id="JAJODE010000008">
    <property type="protein sequence ID" value="MCD4838168.1"/>
    <property type="molecule type" value="Genomic_DNA"/>
</dbReference>
<dbReference type="Proteomes" id="UP001162836">
    <property type="component" value="Unassembled WGS sequence"/>
</dbReference>
<keyword evidence="2" id="KW-1185">Reference proteome</keyword>
<evidence type="ECO:0008006" key="3">
    <source>
        <dbReference type="Google" id="ProtNLM"/>
    </source>
</evidence>
<accession>A0ABS8QG04</accession>
<reference evidence="1 2" key="1">
    <citation type="journal article" date="2023" name="Antonie Van Leeuwenhoek">
        <title>Unveiling the genomic potential of a novel thermostable glycoside hydrolases producing Neobacillus sedimentimangrovi UE25.</title>
        <authorList>
            <person name="Ejaz U."/>
            <person name="Saleem F."/>
            <person name="Rashid R."/>
            <person name="Hasan K.A."/>
            <person name="Syed M.N."/>
            <person name="Sohail M."/>
        </authorList>
    </citation>
    <scope>NUCLEOTIDE SEQUENCE [LARGE SCALE GENOMIC DNA]</scope>
    <source>
        <strain evidence="1 2">UE25</strain>
    </source>
</reference>
<proteinExistence type="predicted"/>